<gene>
    <name evidence="10" type="ORF">ATEIFO6365_0002008200</name>
</gene>
<evidence type="ECO:0000256" key="9">
    <source>
        <dbReference type="ARBA" id="ARBA00023136"/>
    </source>
</evidence>
<dbReference type="CDD" id="cd03244">
    <property type="entry name" value="ABCC_MRP_domain2"/>
    <property type="match status" value="1"/>
</dbReference>
<keyword evidence="5" id="KW-0677">Repeat</keyword>
<dbReference type="PROSITE" id="PS00211">
    <property type="entry name" value="ABC_TRANSPORTER_1"/>
    <property type="match status" value="1"/>
</dbReference>
<evidence type="ECO:0000256" key="8">
    <source>
        <dbReference type="ARBA" id="ARBA00022989"/>
    </source>
</evidence>
<dbReference type="InterPro" id="IPR003593">
    <property type="entry name" value="AAA+_ATPase"/>
</dbReference>
<evidence type="ECO:0000313" key="10">
    <source>
        <dbReference type="EMBL" id="GFF12972.1"/>
    </source>
</evidence>
<dbReference type="SMART" id="SM00382">
    <property type="entry name" value="AAA"/>
    <property type="match status" value="1"/>
</dbReference>
<dbReference type="GO" id="GO:0016020">
    <property type="term" value="C:membrane"/>
    <property type="evidence" value="ECO:0007669"/>
    <property type="project" value="UniProtKB-SubCell"/>
</dbReference>
<dbReference type="InterPro" id="IPR027417">
    <property type="entry name" value="P-loop_NTPase"/>
</dbReference>
<dbReference type="InterPro" id="IPR017871">
    <property type="entry name" value="ABC_transporter-like_CS"/>
</dbReference>
<dbReference type="AlphaFoldDB" id="A0A5M3YY13"/>
<evidence type="ECO:0000256" key="1">
    <source>
        <dbReference type="ARBA" id="ARBA00004141"/>
    </source>
</evidence>
<keyword evidence="7" id="KW-0067">ATP-binding</keyword>
<organism evidence="10 11">
    <name type="scientific">Aspergillus terreus</name>
    <dbReference type="NCBI Taxonomy" id="33178"/>
    <lineage>
        <taxon>Eukaryota</taxon>
        <taxon>Fungi</taxon>
        <taxon>Dikarya</taxon>
        <taxon>Ascomycota</taxon>
        <taxon>Pezizomycotina</taxon>
        <taxon>Eurotiomycetes</taxon>
        <taxon>Eurotiomycetidae</taxon>
        <taxon>Eurotiales</taxon>
        <taxon>Aspergillaceae</taxon>
        <taxon>Aspergillus</taxon>
        <taxon>Aspergillus subgen. Circumdati</taxon>
    </lineage>
</organism>
<comment type="similarity">
    <text evidence="2">Belongs to the ABC transporter superfamily. ABCC family. Conjugate transporter (TC 3.A.1.208) subfamily.</text>
</comment>
<dbReference type="PROSITE" id="PS50929">
    <property type="entry name" value="ABC_TM1F"/>
    <property type="match status" value="1"/>
</dbReference>
<sequence length="424" mass="46987">MIVLSTALLACCIWYARQYLVVAQQIKAIEASYRGPIYELFNAVTTGLWTIRAFGNTKAYIHLMQAHIDRHARAWWHLYLLNRWMTFRVNAIGAAFCTVTAAVVVFQPSITGAKAGFALSFVINLAFQLVLGVRTYSNLDMDMNAVRQVTEYLSLQMEDYDRGADVSPSWPSHGRLEIRDLNVRYGPGLPAVIQQVSLNIEPGQRIGIVGRTGAGKSSLVLALFRFLETRERDGQILIDGIDISSIKLETLRSRLAIIPQNPVLFAGTVRSNLDPRGMHDDLKLLRALEYVSWTPALDAGVCEGGSNFSVGQRQLLCLARVMISSPKILVLDESTSAVDRTTDDLIQRSIRSNFSGEAAPTLLVIAHRISNVVDFDKILVLDAGRAVEFGSPRELMGKSNGVFRSMVEKDADREYLQSTINAHG</sequence>
<dbReference type="Gene3D" id="3.40.50.300">
    <property type="entry name" value="P-loop containing nucleotide triphosphate hydrolases"/>
    <property type="match status" value="1"/>
</dbReference>
<dbReference type="SUPFAM" id="SSF52540">
    <property type="entry name" value="P-loop containing nucleoside triphosphate hydrolases"/>
    <property type="match status" value="1"/>
</dbReference>
<dbReference type="EMBL" id="BLJY01000002">
    <property type="protein sequence ID" value="GFF12972.1"/>
    <property type="molecule type" value="Genomic_DNA"/>
</dbReference>
<dbReference type="Pfam" id="PF00664">
    <property type="entry name" value="ABC_membrane"/>
    <property type="match status" value="1"/>
</dbReference>
<dbReference type="GO" id="GO:0140359">
    <property type="term" value="F:ABC-type transporter activity"/>
    <property type="evidence" value="ECO:0007669"/>
    <property type="project" value="InterPro"/>
</dbReference>
<dbReference type="InterPro" id="IPR003439">
    <property type="entry name" value="ABC_transporter-like_ATP-bd"/>
</dbReference>
<dbReference type="PANTHER" id="PTHR24223">
    <property type="entry name" value="ATP-BINDING CASSETTE SUB-FAMILY C"/>
    <property type="match status" value="1"/>
</dbReference>
<keyword evidence="8" id="KW-1133">Transmembrane helix</keyword>
<evidence type="ECO:0000256" key="3">
    <source>
        <dbReference type="ARBA" id="ARBA00022448"/>
    </source>
</evidence>
<dbReference type="SUPFAM" id="SSF90123">
    <property type="entry name" value="ABC transporter transmembrane region"/>
    <property type="match status" value="1"/>
</dbReference>
<evidence type="ECO:0000256" key="7">
    <source>
        <dbReference type="ARBA" id="ARBA00022840"/>
    </source>
</evidence>
<name>A0A5M3YY13_ASPTE</name>
<protein>
    <submittedName>
        <fullName evidence="10">ABC bile acid transporter</fullName>
    </submittedName>
</protein>
<dbReference type="InterPro" id="IPR011527">
    <property type="entry name" value="ABC1_TM_dom"/>
</dbReference>
<dbReference type="InterPro" id="IPR036640">
    <property type="entry name" value="ABC1_TM_sf"/>
</dbReference>
<keyword evidence="6" id="KW-0547">Nucleotide-binding</keyword>
<dbReference type="Proteomes" id="UP000452235">
    <property type="component" value="Unassembled WGS sequence"/>
</dbReference>
<keyword evidence="3" id="KW-0813">Transport</keyword>
<keyword evidence="11" id="KW-1185">Reference proteome</keyword>
<comment type="subcellular location">
    <subcellularLocation>
        <location evidence="1">Membrane</location>
        <topology evidence="1">Multi-pass membrane protein</topology>
    </subcellularLocation>
</comment>
<evidence type="ECO:0000256" key="2">
    <source>
        <dbReference type="ARBA" id="ARBA00009726"/>
    </source>
</evidence>
<evidence type="ECO:0000256" key="4">
    <source>
        <dbReference type="ARBA" id="ARBA00022692"/>
    </source>
</evidence>
<comment type="caution">
    <text evidence="10">The sequence shown here is derived from an EMBL/GenBank/DDBJ whole genome shotgun (WGS) entry which is preliminary data.</text>
</comment>
<reference evidence="10 11" key="1">
    <citation type="submission" date="2020-01" db="EMBL/GenBank/DDBJ databases">
        <title>Aspergillus terreus IFO 6365 whole genome shotgun sequence.</title>
        <authorList>
            <person name="Kanamasa S."/>
            <person name="Takahashi H."/>
        </authorList>
    </citation>
    <scope>NUCLEOTIDE SEQUENCE [LARGE SCALE GENOMIC DNA]</scope>
    <source>
        <strain evidence="10 11">IFO 6365</strain>
    </source>
</reference>
<evidence type="ECO:0000313" key="11">
    <source>
        <dbReference type="Proteomes" id="UP000452235"/>
    </source>
</evidence>
<dbReference type="PANTHER" id="PTHR24223:SF456">
    <property type="entry name" value="MULTIDRUG RESISTANCE-ASSOCIATED PROTEIN LETHAL(2)03659"/>
    <property type="match status" value="1"/>
</dbReference>
<dbReference type="GO" id="GO:0016887">
    <property type="term" value="F:ATP hydrolysis activity"/>
    <property type="evidence" value="ECO:0007669"/>
    <property type="project" value="InterPro"/>
</dbReference>
<proteinExistence type="inferred from homology"/>
<keyword evidence="4" id="KW-0812">Transmembrane</keyword>
<evidence type="ECO:0000256" key="6">
    <source>
        <dbReference type="ARBA" id="ARBA00022741"/>
    </source>
</evidence>
<dbReference type="Gene3D" id="1.20.1560.10">
    <property type="entry name" value="ABC transporter type 1, transmembrane domain"/>
    <property type="match status" value="1"/>
</dbReference>
<evidence type="ECO:0000256" key="5">
    <source>
        <dbReference type="ARBA" id="ARBA00022737"/>
    </source>
</evidence>
<dbReference type="GO" id="GO:0005524">
    <property type="term" value="F:ATP binding"/>
    <property type="evidence" value="ECO:0007669"/>
    <property type="project" value="UniProtKB-KW"/>
</dbReference>
<dbReference type="FunFam" id="3.40.50.300:FF:000610">
    <property type="entry name" value="Multidrug resistance-associated ABC transporter"/>
    <property type="match status" value="1"/>
</dbReference>
<dbReference type="PROSITE" id="PS50893">
    <property type="entry name" value="ABC_TRANSPORTER_2"/>
    <property type="match status" value="1"/>
</dbReference>
<dbReference type="InterPro" id="IPR050173">
    <property type="entry name" value="ABC_transporter_C-like"/>
</dbReference>
<dbReference type="OrthoDB" id="4508772at2759"/>
<dbReference type="Pfam" id="PF00005">
    <property type="entry name" value="ABC_tran"/>
    <property type="match status" value="1"/>
</dbReference>
<dbReference type="VEuPathDB" id="FungiDB:ATEG_01980"/>
<accession>A0A5M3YY13</accession>
<keyword evidence="9" id="KW-0472">Membrane</keyword>